<gene>
    <name evidence="2" type="ORF">HUJ06_003578</name>
</gene>
<keyword evidence="3" id="KW-1185">Reference proteome</keyword>
<organism evidence="2 3">
    <name type="scientific">Nelumbo nucifera</name>
    <name type="common">Sacred lotus</name>
    <dbReference type="NCBI Taxonomy" id="4432"/>
    <lineage>
        <taxon>Eukaryota</taxon>
        <taxon>Viridiplantae</taxon>
        <taxon>Streptophyta</taxon>
        <taxon>Embryophyta</taxon>
        <taxon>Tracheophyta</taxon>
        <taxon>Spermatophyta</taxon>
        <taxon>Magnoliopsida</taxon>
        <taxon>Proteales</taxon>
        <taxon>Nelumbonaceae</taxon>
        <taxon>Nelumbo</taxon>
    </lineage>
</organism>
<evidence type="ECO:0000313" key="3">
    <source>
        <dbReference type="Proteomes" id="UP000607653"/>
    </source>
</evidence>
<dbReference type="Proteomes" id="UP000607653">
    <property type="component" value="Unassembled WGS sequence"/>
</dbReference>
<feature type="region of interest" description="Disordered" evidence="1">
    <location>
        <begin position="1"/>
        <end position="27"/>
    </location>
</feature>
<dbReference type="EMBL" id="DUZY01000007">
    <property type="protein sequence ID" value="DAD45348.1"/>
    <property type="molecule type" value="Genomic_DNA"/>
</dbReference>
<reference evidence="2 3" key="1">
    <citation type="journal article" date="2020" name="Mol. Biol. Evol.">
        <title>Distinct Expression and Methylation Patterns for Genes with Different Fates following a Single Whole-Genome Duplication in Flowering Plants.</title>
        <authorList>
            <person name="Shi T."/>
            <person name="Rahmani R.S."/>
            <person name="Gugger P.F."/>
            <person name="Wang M."/>
            <person name="Li H."/>
            <person name="Zhang Y."/>
            <person name="Li Z."/>
            <person name="Wang Q."/>
            <person name="Van de Peer Y."/>
            <person name="Marchal K."/>
            <person name="Chen J."/>
        </authorList>
    </citation>
    <scope>NUCLEOTIDE SEQUENCE [LARGE SCALE GENOMIC DNA]</scope>
    <source>
        <tissue evidence="2">Leaf</tissue>
    </source>
</reference>
<protein>
    <submittedName>
        <fullName evidence="2">Uncharacterized protein</fullName>
    </submittedName>
</protein>
<name>A0A822ZTZ5_NELNU</name>
<comment type="caution">
    <text evidence="2">The sequence shown here is derived from an EMBL/GenBank/DDBJ whole genome shotgun (WGS) entry which is preliminary data.</text>
</comment>
<evidence type="ECO:0000313" key="2">
    <source>
        <dbReference type="EMBL" id="DAD45348.1"/>
    </source>
</evidence>
<proteinExistence type="predicted"/>
<evidence type="ECO:0000256" key="1">
    <source>
        <dbReference type="SAM" id="MobiDB-lite"/>
    </source>
</evidence>
<sequence>MPHQRNAEDNDKRDVKKREKISEKEAKKEKNVASWLGIYLSYALPDVRCCNRGDFIVLQGAHSNAEYIMPCNREIDGMTIFIVQS</sequence>
<dbReference type="AlphaFoldDB" id="A0A822ZTZ5"/>
<accession>A0A822ZTZ5</accession>